<dbReference type="Proteomes" id="UP000815325">
    <property type="component" value="Unassembled WGS sequence"/>
</dbReference>
<keyword evidence="4" id="KW-1185">Reference proteome</keyword>
<feature type="transmembrane region" description="Helical" evidence="1">
    <location>
        <begin position="211"/>
        <end position="230"/>
    </location>
</feature>
<dbReference type="PANTHER" id="PTHR24092:SF150">
    <property type="entry name" value="PHOSPHOLIPID-TRANSPORTING ATPASE"/>
    <property type="match status" value="1"/>
</dbReference>
<protein>
    <recommendedName>
        <fullName evidence="2">P-type ATPase N-terminal domain-containing protein</fullName>
    </recommendedName>
</protein>
<dbReference type="Pfam" id="PF16209">
    <property type="entry name" value="PhoLip_ATPase_N"/>
    <property type="match status" value="1"/>
</dbReference>
<evidence type="ECO:0000259" key="2">
    <source>
        <dbReference type="Pfam" id="PF16209"/>
    </source>
</evidence>
<name>A0ABQ7GYA0_DUNSA</name>
<organism evidence="3 4">
    <name type="scientific">Dunaliella salina</name>
    <name type="common">Green alga</name>
    <name type="synonym">Protococcus salinus</name>
    <dbReference type="NCBI Taxonomy" id="3046"/>
    <lineage>
        <taxon>Eukaryota</taxon>
        <taxon>Viridiplantae</taxon>
        <taxon>Chlorophyta</taxon>
        <taxon>core chlorophytes</taxon>
        <taxon>Chlorophyceae</taxon>
        <taxon>CS clade</taxon>
        <taxon>Chlamydomonadales</taxon>
        <taxon>Dunaliellaceae</taxon>
        <taxon>Dunaliella</taxon>
    </lineage>
</organism>
<dbReference type="EMBL" id="MU069539">
    <property type="protein sequence ID" value="KAF5839582.1"/>
    <property type="molecule type" value="Genomic_DNA"/>
</dbReference>
<evidence type="ECO:0000313" key="3">
    <source>
        <dbReference type="EMBL" id="KAF5839582.1"/>
    </source>
</evidence>
<comment type="caution">
    <text evidence="3">The sequence shown here is derived from an EMBL/GenBank/DDBJ whole genome shotgun (WGS) entry which is preliminary data.</text>
</comment>
<keyword evidence="1" id="KW-0472">Membrane</keyword>
<dbReference type="PANTHER" id="PTHR24092">
    <property type="entry name" value="PROBABLE PHOSPHOLIPID-TRANSPORTING ATPASE"/>
    <property type="match status" value="1"/>
</dbReference>
<evidence type="ECO:0000313" key="4">
    <source>
        <dbReference type="Proteomes" id="UP000815325"/>
    </source>
</evidence>
<feature type="domain" description="P-type ATPase N-terminal" evidence="2">
    <location>
        <begin position="20"/>
        <end position="79"/>
    </location>
</feature>
<accession>A0ABQ7GYA0</accession>
<gene>
    <name evidence="3" type="ORF">DUNSADRAFT_457</name>
</gene>
<reference evidence="3" key="1">
    <citation type="submission" date="2017-08" db="EMBL/GenBank/DDBJ databases">
        <authorList>
            <person name="Polle J.E."/>
            <person name="Barry K."/>
            <person name="Cushman J."/>
            <person name="Schmutz J."/>
            <person name="Tran D."/>
            <person name="Hathwaick L.T."/>
            <person name="Yim W.C."/>
            <person name="Jenkins J."/>
            <person name="Mckie-Krisberg Z.M."/>
            <person name="Prochnik S."/>
            <person name="Lindquist E."/>
            <person name="Dockter R.B."/>
            <person name="Adam C."/>
            <person name="Molina H."/>
            <person name="Bunkerborg J."/>
            <person name="Jin E."/>
            <person name="Buchheim M."/>
            <person name="Magnuson J."/>
        </authorList>
    </citation>
    <scope>NUCLEOTIDE SEQUENCE</scope>
    <source>
        <strain evidence="3">CCAP 19/18</strain>
    </source>
</reference>
<dbReference type="InterPro" id="IPR032631">
    <property type="entry name" value="P-type_ATPase_N"/>
</dbReference>
<proteinExistence type="predicted"/>
<dbReference type="SUPFAM" id="SSF81665">
    <property type="entry name" value="Calcium ATPase, transmembrane domain M"/>
    <property type="match status" value="1"/>
</dbReference>
<keyword evidence="1" id="KW-0812">Transmembrane</keyword>
<keyword evidence="1" id="KW-1133">Transmembrane helix</keyword>
<sequence>MDVLKCGRKSKAETEQRTVYIAEANHPGHAHYANNITSTTKYTLLTYLPKSLFEQYRRLANIYFTLVAALSLTEYSPVSSPSHATSSWVPCAHATSSWVPCAHATSSWVPGAPCNPHVIAVSPSQPANPPRLYRFTGNMVLSMDPRGGQDMKKPVKVPISAAQVILRGCSLRNTPFAYGVAIYAGHDTKVFKNASKAPSKRSFVERNTDKIIIFMFGILLAMVIVSMVFLGIWAVVIASMVFLGCYLIPISLYVSIEVVKIAQSVMYIGQDREMYHRDTDTPALARTSNLNEELGMVGLWAWSAVTRPSQVRGRCKAAPQVGCRRPSHVQFGLQCSTTGQLPQGHHRSAVQRMATGAAPFP</sequence>
<evidence type="ECO:0000256" key="1">
    <source>
        <dbReference type="SAM" id="Phobius"/>
    </source>
</evidence>
<feature type="transmembrane region" description="Helical" evidence="1">
    <location>
        <begin position="236"/>
        <end position="256"/>
    </location>
</feature>
<dbReference type="InterPro" id="IPR023298">
    <property type="entry name" value="ATPase_P-typ_TM_dom_sf"/>
</dbReference>